<dbReference type="Pfam" id="PF02518">
    <property type="entry name" value="HATPase_c"/>
    <property type="match status" value="1"/>
</dbReference>
<protein>
    <recommendedName>
        <fullName evidence="2">histidine kinase</fullName>
        <ecNumber evidence="2">2.7.13.3</ecNumber>
    </recommendedName>
</protein>
<dbReference type="Gene3D" id="1.10.287.130">
    <property type="match status" value="1"/>
</dbReference>
<dbReference type="InterPro" id="IPR052162">
    <property type="entry name" value="Sensor_kinase/Photoreceptor"/>
</dbReference>
<dbReference type="PANTHER" id="PTHR43304">
    <property type="entry name" value="PHYTOCHROME-LIKE PROTEIN CPH1"/>
    <property type="match status" value="1"/>
</dbReference>
<dbReference type="SMART" id="SM00086">
    <property type="entry name" value="PAC"/>
    <property type="match status" value="1"/>
</dbReference>
<dbReference type="Proteomes" id="UP000292958">
    <property type="component" value="Unassembled WGS sequence"/>
</dbReference>
<keyword evidence="5" id="KW-0418">Kinase</keyword>
<keyword evidence="10" id="KW-1185">Reference proteome</keyword>
<dbReference type="SUPFAM" id="SSF47384">
    <property type="entry name" value="Homodimeric domain of signal transducing histidine kinase"/>
    <property type="match status" value="1"/>
</dbReference>
<evidence type="ECO:0000313" key="9">
    <source>
        <dbReference type="EMBL" id="RZU35590.1"/>
    </source>
</evidence>
<dbReference type="InterPro" id="IPR005467">
    <property type="entry name" value="His_kinase_dom"/>
</dbReference>
<dbReference type="SMART" id="SM00091">
    <property type="entry name" value="PAS"/>
    <property type="match status" value="1"/>
</dbReference>
<evidence type="ECO:0000256" key="3">
    <source>
        <dbReference type="ARBA" id="ARBA00022553"/>
    </source>
</evidence>
<accession>A0A4Q7YEL2</accession>
<evidence type="ECO:0000313" key="10">
    <source>
        <dbReference type="Proteomes" id="UP000292958"/>
    </source>
</evidence>
<dbReference type="CDD" id="cd00082">
    <property type="entry name" value="HisKA"/>
    <property type="match status" value="1"/>
</dbReference>
<dbReference type="SUPFAM" id="SSF55785">
    <property type="entry name" value="PYP-like sensor domain (PAS domain)"/>
    <property type="match status" value="1"/>
</dbReference>
<comment type="caution">
    <text evidence="9">The sequence shown here is derived from an EMBL/GenBank/DDBJ whole genome shotgun (WGS) entry which is preliminary data.</text>
</comment>
<gene>
    <name evidence="9" type="ORF">BDD14_5666</name>
</gene>
<name>A0A4Q7YEL2_9BACT</name>
<evidence type="ECO:0000259" key="6">
    <source>
        <dbReference type="PROSITE" id="PS50109"/>
    </source>
</evidence>
<dbReference type="Pfam" id="PF08447">
    <property type="entry name" value="PAS_3"/>
    <property type="match status" value="1"/>
</dbReference>
<proteinExistence type="predicted"/>
<feature type="domain" description="PAS" evidence="7">
    <location>
        <begin position="782"/>
        <end position="852"/>
    </location>
</feature>
<dbReference type="Gene3D" id="3.30.565.10">
    <property type="entry name" value="Histidine kinase-like ATPase, C-terminal domain"/>
    <property type="match status" value="1"/>
</dbReference>
<dbReference type="InterPro" id="IPR000014">
    <property type="entry name" value="PAS"/>
</dbReference>
<organism evidence="9 10">
    <name type="scientific">Edaphobacter modestus</name>
    <dbReference type="NCBI Taxonomy" id="388466"/>
    <lineage>
        <taxon>Bacteria</taxon>
        <taxon>Pseudomonadati</taxon>
        <taxon>Acidobacteriota</taxon>
        <taxon>Terriglobia</taxon>
        <taxon>Terriglobales</taxon>
        <taxon>Acidobacteriaceae</taxon>
        <taxon>Edaphobacter</taxon>
    </lineage>
</organism>
<dbReference type="SUPFAM" id="SSF55874">
    <property type="entry name" value="ATPase domain of HSP90 chaperone/DNA topoisomerase II/histidine kinase"/>
    <property type="match status" value="1"/>
</dbReference>
<dbReference type="NCBIfam" id="TIGR00229">
    <property type="entry name" value="sensory_box"/>
    <property type="match status" value="1"/>
</dbReference>
<dbReference type="InterPro" id="IPR011123">
    <property type="entry name" value="Y_Y_Y"/>
</dbReference>
<evidence type="ECO:0000256" key="5">
    <source>
        <dbReference type="ARBA" id="ARBA00022777"/>
    </source>
</evidence>
<dbReference type="FunFam" id="3.30.450.20:FF:000099">
    <property type="entry name" value="Sensory box sensor histidine kinase"/>
    <property type="match status" value="1"/>
</dbReference>
<dbReference type="InterPro" id="IPR013783">
    <property type="entry name" value="Ig-like_fold"/>
</dbReference>
<keyword evidence="4" id="KW-0808">Transferase</keyword>
<dbReference type="InterPro" id="IPR003661">
    <property type="entry name" value="HisK_dim/P_dom"/>
</dbReference>
<dbReference type="PRINTS" id="PR00344">
    <property type="entry name" value="BCTRLSENSOR"/>
</dbReference>
<sequence>MVAEVRQLPHSKLPLHVSVRVVCVFVALLVSIGNRAWALDLPEPASGYVSKNFTVEDGLLSNEVNVILQTRDGFLWIGTAEGLLRFDGRHFTPIKFLPQDSPILVRALAEAPDGALWVGTPGGLARISSGGSGELGHTVATLYHPGSGDGDSVQSLHFSRNGDLWVGTLTGLYRFDHGRFSTIIPELWTSRIEEASNGNLLVITSKGFVEWDGKQIIRHPDLPARLGVVPHGIFQVIEDHTGTIWYGTTAGVARERDDSIERLKPYGGYGDPNVVFHLYEDPQGNVRFAQSGDLYQATATGRQLIVSDANAQYLTSDRDGDLWIGTRTRGLFRLKSQAVKMFTAADGLPPGKPMAVLAASDGNLWVANYCGGLSRFDGRRFETYVDKDAFDSCVFSLAEDRNHDILLGIHGGGVSRFRNGHFIKVTAPDRLTNHVVTAIVPARKGPLWIAYSDGLDRVADGQVRRFTTADGLSSNNVLSAYEDRQGVLWVVTTKGIDRLTNDRFVSVLTADSFPTEAGRFGFGEDRFGNLFAFGPAAASFHIQENRVVRLNGAPRITGMAQSPENLWFCGDGIYRAMPDSLQKWEHERDAPPEYTLFNRADGMNSTQCSGGFRNMAVTKDGRLWVATEQGVAMLEFSRLRHTDRKPAIFIERIVIGKTVQAPGRELILPAGTNHVELHFDTIELASPEAVRLQYRLDGVDREWLDADSSATAVYSGIPPGNHHFHVRASNSDGVWDQAGIVYDVTQKPYFYETTWFRVSALAAIGLLVAGIYRWRVHHLKGQEKKLRDVVETIPAMTFTALSDGSNTFVNKRWTEYTGLSVEETSGAGWQRAIHPEDIVRHSEKWRISIATGQVFEDEGRFRRAADGEYRWFLVRGVPLRDQHGHIVKWYGTLTDIEDRKCAEQEREKLRQLEADLAHINRVSRLGELVASISHDLAQPITATTNNARASLRWLQRDPPDLTQVRKGTERIIEAGTHASEIINRLRSLYKKSPPQRELVDVNGIIREMLTLLKGEAKGYSIAVRMELAAQLPKIMADRVQLQQVFMNLMLNGIEAMKDSGGELTVRSHLQNSDLLFSVSDTGVGLPTDKGDQIFSAFFTTKTQGSGMGLAICRSIVESHGGRLWANGDGGRGATFHFILPAAAAETNPPEDAA</sequence>
<dbReference type="InterPro" id="IPR036890">
    <property type="entry name" value="HATPase_C_sf"/>
</dbReference>
<dbReference type="SUPFAM" id="SSF63829">
    <property type="entry name" value="Calcium-dependent phosphotriesterase"/>
    <property type="match status" value="3"/>
</dbReference>
<dbReference type="InterPro" id="IPR011110">
    <property type="entry name" value="Reg_prop"/>
</dbReference>
<dbReference type="InterPro" id="IPR015943">
    <property type="entry name" value="WD40/YVTN_repeat-like_dom_sf"/>
</dbReference>
<dbReference type="InterPro" id="IPR036097">
    <property type="entry name" value="HisK_dim/P_sf"/>
</dbReference>
<evidence type="ECO:0000259" key="7">
    <source>
        <dbReference type="PROSITE" id="PS50112"/>
    </source>
</evidence>
<evidence type="ECO:0000256" key="4">
    <source>
        <dbReference type="ARBA" id="ARBA00022679"/>
    </source>
</evidence>
<evidence type="ECO:0000256" key="2">
    <source>
        <dbReference type="ARBA" id="ARBA00012438"/>
    </source>
</evidence>
<dbReference type="Pfam" id="PF07494">
    <property type="entry name" value="Reg_prop"/>
    <property type="match status" value="2"/>
</dbReference>
<comment type="catalytic activity">
    <reaction evidence="1">
        <text>ATP + protein L-histidine = ADP + protein N-phospho-L-histidine.</text>
        <dbReference type="EC" id="2.7.13.3"/>
    </reaction>
</comment>
<dbReference type="CDD" id="cd00130">
    <property type="entry name" value="PAS"/>
    <property type="match status" value="1"/>
</dbReference>
<dbReference type="Gene3D" id="2.60.40.10">
    <property type="entry name" value="Immunoglobulins"/>
    <property type="match status" value="1"/>
</dbReference>
<dbReference type="InterPro" id="IPR004358">
    <property type="entry name" value="Sig_transdc_His_kin-like_C"/>
</dbReference>
<dbReference type="PROSITE" id="PS50109">
    <property type="entry name" value="HIS_KIN"/>
    <property type="match status" value="1"/>
</dbReference>
<dbReference type="RefSeq" id="WP_130423961.1">
    <property type="nucleotide sequence ID" value="NZ_SHKW01000002.1"/>
</dbReference>
<dbReference type="EC" id="2.7.13.3" evidence="2"/>
<keyword evidence="3" id="KW-0597">Phosphoprotein</keyword>
<dbReference type="SMART" id="SM00388">
    <property type="entry name" value="HisKA"/>
    <property type="match status" value="1"/>
</dbReference>
<feature type="domain" description="Histidine kinase" evidence="6">
    <location>
        <begin position="931"/>
        <end position="1143"/>
    </location>
</feature>
<feature type="domain" description="PAC" evidence="8">
    <location>
        <begin position="855"/>
        <end position="908"/>
    </location>
</feature>
<dbReference type="PROSITE" id="PS50113">
    <property type="entry name" value="PAC"/>
    <property type="match status" value="1"/>
</dbReference>
<dbReference type="PANTHER" id="PTHR43304:SF1">
    <property type="entry name" value="PAC DOMAIN-CONTAINING PROTEIN"/>
    <property type="match status" value="1"/>
</dbReference>
<dbReference type="Pfam" id="PF07495">
    <property type="entry name" value="Y_Y_Y"/>
    <property type="match status" value="1"/>
</dbReference>
<dbReference type="InterPro" id="IPR000700">
    <property type="entry name" value="PAS-assoc_C"/>
</dbReference>
<reference evidence="9 10" key="1">
    <citation type="submission" date="2019-02" db="EMBL/GenBank/DDBJ databases">
        <title>Genomic Encyclopedia of Archaeal and Bacterial Type Strains, Phase II (KMG-II): from individual species to whole genera.</title>
        <authorList>
            <person name="Goeker M."/>
        </authorList>
    </citation>
    <scope>NUCLEOTIDE SEQUENCE [LARGE SCALE GENOMIC DNA]</scope>
    <source>
        <strain evidence="9 10">DSM 18101</strain>
    </source>
</reference>
<dbReference type="InterPro" id="IPR003594">
    <property type="entry name" value="HATPase_dom"/>
</dbReference>
<dbReference type="Gene3D" id="2.130.10.10">
    <property type="entry name" value="YVTN repeat-like/Quinoprotein amine dehydrogenase"/>
    <property type="match status" value="2"/>
</dbReference>
<dbReference type="OrthoDB" id="98888at2"/>
<dbReference type="AlphaFoldDB" id="A0A4Q7YEL2"/>
<dbReference type="InterPro" id="IPR035965">
    <property type="entry name" value="PAS-like_dom_sf"/>
</dbReference>
<dbReference type="GO" id="GO:0000155">
    <property type="term" value="F:phosphorelay sensor kinase activity"/>
    <property type="evidence" value="ECO:0007669"/>
    <property type="project" value="InterPro"/>
</dbReference>
<dbReference type="EMBL" id="SHKW01000002">
    <property type="protein sequence ID" value="RZU35590.1"/>
    <property type="molecule type" value="Genomic_DNA"/>
</dbReference>
<evidence type="ECO:0000256" key="1">
    <source>
        <dbReference type="ARBA" id="ARBA00000085"/>
    </source>
</evidence>
<dbReference type="PROSITE" id="PS50112">
    <property type="entry name" value="PAS"/>
    <property type="match status" value="1"/>
</dbReference>
<evidence type="ECO:0000259" key="8">
    <source>
        <dbReference type="PROSITE" id="PS50113"/>
    </source>
</evidence>
<dbReference type="Gene3D" id="3.30.450.20">
    <property type="entry name" value="PAS domain"/>
    <property type="match status" value="1"/>
</dbReference>
<dbReference type="InterPro" id="IPR013655">
    <property type="entry name" value="PAS_fold_3"/>
</dbReference>
<dbReference type="InterPro" id="IPR001610">
    <property type="entry name" value="PAC"/>
</dbReference>
<dbReference type="SMART" id="SM00387">
    <property type="entry name" value="HATPase_c"/>
    <property type="match status" value="1"/>
</dbReference>
<dbReference type="Pfam" id="PF00512">
    <property type="entry name" value="HisKA"/>
    <property type="match status" value="1"/>
</dbReference>